<dbReference type="EMBL" id="JAGGLM010000005">
    <property type="protein sequence ID" value="MBP2032535.1"/>
    <property type="molecule type" value="Genomic_DNA"/>
</dbReference>
<feature type="transmembrane region" description="Helical" evidence="6">
    <location>
        <begin position="148"/>
        <end position="166"/>
    </location>
</feature>
<keyword evidence="8" id="KW-1185">Reference proteome</keyword>
<dbReference type="Pfam" id="PF02361">
    <property type="entry name" value="CbiQ"/>
    <property type="match status" value="1"/>
</dbReference>
<evidence type="ECO:0000313" key="8">
    <source>
        <dbReference type="Proteomes" id="UP001519307"/>
    </source>
</evidence>
<comment type="caution">
    <text evidence="7">The sequence shown here is derived from an EMBL/GenBank/DDBJ whole genome shotgun (WGS) entry which is preliminary data.</text>
</comment>
<dbReference type="InterPro" id="IPR003339">
    <property type="entry name" value="ABC/ECF_trnsptr_transmembrane"/>
</dbReference>
<dbReference type="PANTHER" id="PTHR34857">
    <property type="entry name" value="SLL0384 PROTEIN"/>
    <property type="match status" value="1"/>
</dbReference>
<dbReference type="Proteomes" id="UP001519307">
    <property type="component" value="Unassembled WGS sequence"/>
</dbReference>
<dbReference type="InterPro" id="IPR051611">
    <property type="entry name" value="ECF_transporter_component"/>
</dbReference>
<feature type="transmembrane region" description="Helical" evidence="6">
    <location>
        <begin position="71"/>
        <end position="88"/>
    </location>
</feature>
<reference evidence="7 8" key="1">
    <citation type="submission" date="2021-03" db="EMBL/GenBank/DDBJ databases">
        <title>Genomic Encyclopedia of Type Strains, Phase IV (KMG-IV): sequencing the most valuable type-strain genomes for metagenomic binning, comparative biology and taxonomic classification.</title>
        <authorList>
            <person name="Goeker M."/>
        </authorList>
    </citation>
    <scope>NUCLEOTIDE SEQUENCE [LARGE SCALE GENOMIC DNA]</scope>
    <source>
        <strain evidence="7 8">DSM 28783</strain>
    </source>
</reference>
<feature type="transmembrane region" description="Helical" evidence="6">
    <location>
        <begin position="45"/>
        <end position="65"/>
    </location>
</feature>
<dbReference type="PANTHER" id="PTHR34857:SF2">
    <property type="entry name" value="SLL0384 PROTEIN"/>
    <property type="match status" value="1"/>
</dbReference>
<evidence type="ECO:0000256" key="3">
    <source>
        <dbReference type="ARBA" id="ARBA00022692"/>
    </source>
</evidence>
<feature type="transmembrane region" description="Helical" evidence="6">
    <location>
        <begin position="121"/>
        <end position="141"/>
    </location>
</feature>
<accession>A0ABS4KR74</accession>
<keyword evidence="2" id="KW-1003">Cell membrane</keyword>
<evidence type="ECO:0000256" key="2">
    <source>
        <dbReference type="ARBA" id="ARBA00022475"/>
    </source>
</evidence>
<gene>
    <name evidence="7" type="ORF">J2Z42_001207</name>
</gene>
<name>A0ABS4KR74_9CLOT</name>
<evidence type="ECO:0000256" key="6">
    <source>
        <dbReference type="SAM" id="Phobius"/>
    </source>
</evidence>
<feature type="transmembrane region" description="Helical" evidence="6">
    <location>
        <begin position="95"/>
        <end position="115"/>
    </location>
</feature>
<evidence type="ECO:0000313" key="7">
    <source>
        <dbReference type="EMBL" id="MBP2032535.1"/>
    </source>
</evidence>
<organism evidence="7 8">
    <name type="scientific">Clostridium algifaecis</name>
    <dbReference type="NCBI Taxonomy" id="1472040"/>
    <lineage>
        <taxon>Bacteria</taxon>
        <taxon>Bacillati</taxon>
        <taxon>Bacillota</taxon>
        <taxon>Clostridia</taxon>
        <taxon>Eubacteriales</taxon>
        <taxon>Clostridiaceae</taxon>
        <taxon>Clostridium</taxon>
    </lineage>
</organism>
<dbReference type="CDD" id="cd16914">
    <property type="entry name" value="EcfT"/>
    <property type="match status" value="1"/>
</dbReference>
<keyword evidence="3 6" id="KW-0812">Transmembrane</keyword>
<sequence length="267" mass="30952">MKDWLLKKDDYIPEKDSDKFIDKSIFSILKVLSLIKRRNKLKSGFIYKINPVIKLIFMILNIVFLSVSRNFMYVIAVDIYFLLLLSSLDADEIKNILILSMIVPIFTLIMLIPSILTGNIINSFILISKIFGTIMIVNIFSCTTKWSYITRSLKVFFIPDIFILVFDITIKYIYILGQFALNMFYSLKLKSVGKNNKKYSSVPKIIGTLFLKSNEMGEEMYSAMECRGFTGEYKNFSKFKFTMSDLLYCIISILVIALYFYMAGVKV</sequence>
<evidence type="ECO:0000256" key="1">
    <source>
        <dbReference type="ARBA" id="ARBA00004141"/>
    </source>
</evidence>
<proteinExistence type="predicted"/>
<keyword evidence="5 6" id="KW-0472">Membrane</keyword>
<dbReference type="RefSeq" id="WP_209701725.1">
    <property type="nucleotide sequence ID" value="NZ_JAGGLM010000005.1"/>
</dbReference>
<feature type="transmembrane region" description="Helical" evidence="6">
    <location>
        <begin position="246"/>
        <end position="264"/>
    </location>
</feature>
<comment type="subcellular location">
    <subcellularLocation>
        <location evidence="1">Membrane</location>
        <topology evidence="1">Multi-pass membrane protein</topology>
    </subcellularLocation>
</comment>
<evidence type="ECO:0000256" key="5">
    <source>
        <dbReference type="ARBA" id="ARBA00023136"/>
    </source>
</evidence>
<keyword evidence="4 6" id="KW-1133">Transmembrane helix</keyword>
<protein>
    <submittedName>
        <fullName evidence="7">Cobalt/nickel transport system permease protein</fullName>
    </submittedName>
</protein>
<evidence type="ECO:0000256" key="4">
    <source>
        <dbReference type="ARBA" id="ARBA00022989"/>
    </source>
</evidence>